<dbReference type="Gene3D" id="3.60.21.10">
    <property type="match status" value="1"/>
</dbReference>
<comment type="similarity">
    <text evidence="2">Belongs to the 5'-nucleotidase family.</text>
</comment>
<accession>A0A1G9QTF5</accession>
<dbReference type="Gene3D" id="3.90.780.10">
    <property type="entry name" value="5'-Nucleotidase, C-terminal domain"/>
    <property type="match status" value="1"/>
</dbReference>
<dbReference type="GO" id="GO:0009166">
    <property type="term" value="P:nucleotide catabolic process"/>
    <property type="evidence" value="ECO:0007669"/>
    <property type="project" value="InterPro"/>
</dbReference>
<sequence>MEEKIFLYYTNDLHSHFENLPQIIGHFNEEKEVRERNGQSYWLIDIGDHVDRSHPIAEAMKGKANVQLLNDAGYHFATLGNNEGITLDHDDLFHLYDQADFELLCANLNSLDGVQPDWLKPVSYATTENGVRIGFIGLTAPFNDFYNLLGWSVANPFSIMEKYLPELAEQADIIVFLSHLGITDDEEIARRYPQIDVIIGGHTHHLFRDGEYIDKTLLTAAGKHGKFVGEVILTWDQEQRKLIRKEAYASSTEKLPKDEKTEQKLIAYQNRANDLLGETVTTLEKPLEFGWFKETFIMKQLVETLKEWTGADCAMLNAGLLLDRFEKGDVTYGDIHRICPHPINPCLVTLQGDELLEVIRASFTKQFTELKLKGFGFRGEIIGRMVFAGASVTTSKLADGQEHVDYVEVNGSPLDMDKHYKVATADTFTFGRLLPEIARAENKQFFMPEFLRDLLADTLRKKVASK</sequence>
<dbReference type="SUPFAM" id="SSF56300">
    <property type="entry name" value="Metallo-dependent phosphatases"/>
    <property type="match status" value="1"/>
</dbReference>
<protein>
    <submittedName>
        <fullName evidence="5">2',3'-cyclic-nucleotide 2'-phosphodiesterase/5'-or 3'-nucleotidase, 5'-nucleotidase family</fullName>
    </submittedName>
</protein>
<organism evidence="5 6">
    <name type="scientific">Sediminibacillus halophilus</name>
    <dbReference type="NCBI Taxonomy" id="482461"/>
    <lineage>
        <taxon>Bacteria</taxon>
        <taxon>Bacillati</taxon>
        <taxon>Bacillota</taxon>
        <taxon>Bacilli</taxon>
        <taxon>Bacillales</taxon>
        <taxon>Bacillaceae</taxon>
        <taxon>Sediminibacillus</taxon>
    </lineage>
</organism>
<dbReference type="PANTHER" id="PTHR11575">
    <property type="entry name" value="5'-NUCLEOTIDASE-RELATED"/>
    <property type="match status" value="1"/>
</dbReference>
<dbReference type="InterPro" id="IPR029052">
    <property type="entry name" value="Metallo-depent_PP-like"/>
</dbReference>
<evidence type="ECO:0000256" key="1">
    <source>
        <dbReference type="ARBA" id="ARBA00022729"/>
    </source>
</evidence>
<reference evidence="6" key="1">
    <citation type="submission" date="2016-10" db="EMBL/GenBank/DDBJ databases">
        <authorList>
            <person name="Varghese N."/>
            <person name="Submissions S."/>
        </authorList>
    </citation>
    <scope>NUCLEOTIDE SEQUENCE [LARGE SCALE GENOMIC DNA]</scope>
    <source>
        <strain evidence="6">CGMCC 1.6199</strain>
    </source>
</reference>
<dbReference type="PRINTS" id="PR01607">
    <property type="entry name" value="APYRASEFAMLY"/>
</dbReference>
<dbReference type="SUPFAM" id="SSF55816">
    <property type="entry name" value="5'-nucleotidase (syn. UDP-sugar hydrolase), C-terminal domain"/>
    <property type="match status" value="1"/>
</dbReference>
<keyword evidence="1" id="KW-0732">Signal</keyword>
<keyword evidence="2" id="KW-0547">Nucleotide-binding</keyword>
<evidence type="ECO:0000259" key="3">
    <source>
        <dbReference type="Pfam" id="PF00149"/>
    </source>
</evidence>
<evidence type="ECO:0000313" key="5">
    <source>
        <dbReference type="EMBL" id="SDM14264.1"/>
    </source>
</evidence>
<feature type="domain" description="Calcineurin-like phosphoesterase" evidence="3">
    <location>
        <begin position="10"/>
        <end position="205"/>
    </location>
</feature>
<keyword evidence="2" id="KW-0378">Hydrolase</keyword>
<dbReference type="PANTHER" id="PTHR11575:SF24">
    <property type="entry name" value="5'-NUCLEOTIDASE"/>
    <property type="match status" value="1"/>
</dbReference>
<dbReference type="Proteomes" id="UP000182347">
    <property type="component" value="Unassembled WGS sequence"/>
</dbReference>
<dbReference type="Pfam" id="PF00149">
    <property type="entry name" value="Metallophos"/>
    <property type="match status" value="1"/>
</dbReference>
<evidence type="ECO:0000256" key="2">
    <source>
        <dbReference type="RuleBase" id="RU362119"/>
    </source>
</evidence>
<dbReference type="GO" id="GO:0000166">
    <property type="term" value="F:nucleotide binding"/>
    <property type="evidence" value="ECO:0007669"/>
    <property type="project" value="UniProtKB-KW"/>
</dbReference>
<dbReference type="CDD" id="cd00845">
    <property type="entry name" value="MPP_UshA_N_like"/>
    <property type="match status" value="1"/>
</dbReference>
<dbReference type="EMBL" id="FNHF01000002">
    <property type="protein sequence ID" value="SDM14264.1"/>
    <property type="molecule type" value="Genomic_DNA"/>
</dbReference>
<evidence type="ECO:0000313" key="6">
    <source>
        <dbReference type="Proteomes" id="UP000182347"/>
    </source>
</evidence>
<dbReference type="InterPro" id="IPR036907">
    <property type="entry name" value="5'-Nucleotdase_C_sf"/>
</dbReference>
<dbReference type="InterPro" id="IPR011240">
    <property type="entry name" value="Pesterase_YunD"/>
</dbReference>
<keyword evidence="6" id="KW-1185">Reference proteome</keyword>
<evidence type="ECO:0000259" key="4">
    <source>
        <dbReference type="Pfam" id="PF02872"/>
    </source>
</evidence>
<gene>
    <name evidence="5" type="ORF">SAMN05216244_1655</name>
</gene>
<dbReference type="RefSeq" id="WP_074598386.1">
    <property type="nucleotide sequence ID" value="NZ_FNHF01000002.1"/>
</dbReference>
<dbReference type="AlphaFoldDB" id="A0A1G9QTF5"/>
<dbReference type="OrthoDB" id="9793179at2"/>
<dbReference type="GO" id="GO:0016787">
    <property type="term" value="F:hydrolase activity"/>
    <property type="evidence" value="ECO:0007669"/>
    <property type="project" value="UniProtKB-KW"/>
</dbReference>
<dbReference type="InterPro" id="IPR008334">
    <property type="entry name" value="5'-Nucleotdase_C"/>
</dbReference>
<proteinExistence type="inferred from homology"/>
<feature type="domain" description="5'-Nucleotidase C-terminal" evidence="4">
    <location>
        <begin position="292"/>
        <end position="427"/>
    </location>
</feature>
<dbReference type="PIRSF" id="PIRSF036361">
    <property type="entry name" value="YunD"/>
    <property type="match status" value="1"/>
</dbReference>
<name>A0A1G9QTF5_9BACI</name>
<dbReference type="STRING" id="482461.SAMN05216244_1655"/>
<dbReference type="InterPro" id="IPR004843">
    <property type="entry name" value="Calcineurin-like_PHP"/>
</dbReference>
<dbReference type="InterPro" id="IPR006179">
    <property type="entry name" value="5_nucleotidase/apyrase"/>
</dbReference>
<dbReference type="Pfam" id="PF02872">
    <property type="entry name" value="5_nucleotid_C"/>
    <property type="match status" value="1"/>
</dbReference>